<keyword evidence="1" id="KW-0472">Membrane</keyword>
<accession>A0ABD6XBR1</accession>
<keyword evidence="1" id="KW-1133">Transmembrane helix</keyword>
<dbReference type="Proteomes" id="UP000241783">
    <property type="component" value="Unassembled WGS sequence"/>
</dbReference>
<feature type="transmembrane region" description="Helical" evidence="1">
    <location>
        <begin position="12"/>
        <end position="30"/>
    </location>
</feature>
<feature type="transmembrane region" description="Helical" evidence="1">
    <location>
        <begin position="42"/>
        <end position="63"/>
    </location>
</feature>
<protein>
    <submittedName>
        <fullName evidence="2">Uncharacterized protein</fullName>
    </submittedName>
</protein>
<reference evidence="2 3" key="1">
    <citation type="submission" date="2018-03" db="EMBL/GenBank/DDBJ databases">
        <title>Genome Sequences of Lactobacillus sp. Isolates from Traditional Turkish Sourdough.</title>
        <authorList>
            <person name="Skory C.D."/>
            <person name="Dertli E."/>
        </authorList>
    </citation>
    <scope>NUCLEOTIDE SEQUENCE [LARGE SCALE GENOMIC DNA]</scope>
    <source>
        <strain evidence="2 3">E81</strain>
    </source>
</reference>
<dbReference type="AlphaFoldDB" id="A0ABD6XBR1"/>
<comment type="caution">
    <text evidence="2">The sequence shown here is derived from an EMBL/GenBank/DDBJ whole genome shotgun (WGS) entry which is preliminary data.</text>
</comment>
<name>A0ABD6XBR1_LIMRT</name>
<evidence type="ECO:0000256" key="1">
    <source>
        <dbReference type="SAM" id="Phobius"/>
    </source>
</evidence>
<sequence>MMISTAWADYPSYLDSSLVVIFYVIFLLFIKVVEDDELFKKFIIRFLFWTRSFFPASILDFGFKLFIHNWRFIPHFYKWGMNRPLKAR</sequence>
<evidence type="ECO:0000313" key="3">
    <source>
        <dbReference type="Proteomes" id="UP000241783"/>
    </source>
</evidence>
<dbReference type="EMBL" id="PZQO01000020">
    <property type="protein sequence ID" value="PTM28745.1"/>
    <property type="molecule type" value="Genomic_DNA"/>
</dbReference>
<gene>
    <name evidence="2" type="ORF">DA796_07390</name>
</gene>
<keyword evidence="1" id="KW-0812">Transmembrane</keyword>
<proteinExistence type="predicted"/>
<organism evidence="2 3">
    <name type="scientific">Limosilactobacillus reuteri</name>
    <name type="common">Lactobacillus reuteri</name>
    <dbReference type="NCBI Taxonomy" id="1598"/>
    <lineage>
        <taxon>Bacteria</taxon>
        <taxon>Bacillati</taxon>
        <taxon>Bacillota</taxon>
        <taxon>Bacilli</taxon>
        <taxon>Lactobacillales</taxon>
        <taxon>Lactobacillaceae</taxon>
        <taxon>Limosilactobacillus</taxon>
    </lineage>
</organism>
<evidence type="ECO:0000313" key="2">
    <source>
        <dbReference type="EMBL" id="PTM28745.1"/>
    </source>
</evidence>